<evidence type="ECO:0000313" key="8">
    <source>
        <dbReference type="Proteomes" id="UP001596978"/>
    </source>
</evidence>
<comment type="caution">
    <text evidence="7">The sequence shown here is derived from an EMBL/GenBank/DDBJ whole genome shotgun (WGS) entry which is preliminary data.</text>
</comment>
<dbReference type="EMBL" id="JBHTJH010000005">
    <property type="protein sequence ID" value="MFD0862340.1"/>
    <property type="molecule type" value="Genomic_DNA"/>
</dbReference>
<keyword evidence="3 6" id="KW-0812">Transmembrane</keyword>
<gene>
    <name evidence="7" type="ORF">ACFQ1M_08965</name>
</gene>
<keyword evidence="4 6" id="KW-1133">Transmembrane helix</keyword>
<accession>A0ABW3CX27</accession>
<dbReference type="Pfam" id="PF01040">
    <property type="entry name" value="UbiA"/>
    <property type="match status" value="1"/>
</dbReference>
<feature type="transmembrane region" description="Helical" evidence="6">
    <location>
        <begin position="272"/>
        <end position="289"/>
    </location>
</feature>
<dbReference type="GO" id="GO:0016757">
    <property type="term" value="F:glycosyltransferase activity"/>
    <property type="evidence" value="ECO:0007669"/>
    <property type="project" value="UniProtKB-KW"/>
</dbReference>
<evidence type="ECO:0000256" key="4">
    <source>
        <dbReference type="ARBA" id="ARBA00022989"/>
    </source>
</evidence>
<protein>
    <submittedName>
        <fullName evidence="7">Decaprenyl-phosphate phosphoribosyltransferase</fullName>
        <ecNumber evidence="7">2.4.2.45</ecNumber>
    </submittedName>
</protein>
<evidence type="ECO:0000256" key="2">
    <source>
        <dbReference type="ARBA" id="ARBA00022475"/>
    </source>
</evidence>
<feature type="transmembrane region" description="Helical" evidence="6">
    <location>
        <begin position="77"/>
        <end position="103"/>
    </location>
</feature>
<feature type="transmembrane region" description="Helical" evidence="6">
    <location>
        <begin position="40"/>
        <end position="57"/>
    </location>
</feature>
<dbReference type="InterPro" id="IPR039653">
    <property type="entry name" value="Prenyltransferase"/>
</dbReference>
<feature type="transmembrane region" description="Helical" evidence="6">
    <location>
        <begin position="233"/>
        <end position="252"/>
    </location>
</feature>
<dbReference type="InterPro" id="IPR044878">
    <property type="entry name" value="UbiA_sf"/>
</dbReference>
<evidence type="ECO:0000313" key="7">
    <source>
        <dbReference type="EMBL" id="MFD0862340.1"/>
    </source>
</evidence>
<dbReference type="RefSeq" id="WP_386407138.1">
    <property type="nucleotide sequence ID" value="NZ_JBHTJH010000005.1"/>
</dbReference>
<dbReference type="PANTHER" id="PTHR11048:SF5">
    <property type="entry name" value="DECAPRENYL-PHOSPHATE PHOSPHORIBOSYLTRANSFERASE"/>
    <property type="match status" value="1"/>
</dbReference>
<keyword evidence="7" id="KW-0808">Transferase</keyword>
<evidence type="ECO:0000256" key="1">
    <source>
        <dbReference type="ARBA" id="ARBA00004141"/>
    </source>
</evidence>
<keyword evidence="2" id="KW-1003">Cell membrane</keyword>
<comment type="subcellular location">
    <subcellularLocation>
        <location evidence="1">Membrane</location>
        <topology evidence="1">Multi-pass membrane protein</topology>
    </subcellularLocation>
</comment>
<feature type="transmembrane region" description="Helical" evidence="6">
    <location>
        <begin position="133"/>
        <end position="151"/>
    </location>
</feature>
<dbReference type="InterPro" id="IPR000537">
    <property type="entry name" value="UbiA_prenyltransferase"/>
</dbReference>
<keyword evidence="8" id="KW-1185">Reference proteome</keyword>
<sequence length="290" mass="33514">MKTIHSYIHLFRVHQYVKNLFVFAPLFFVFDLSPDTIGKAMLAFLLFSLIASAVYIINDISDVYTDRAHPIKRFRPIASGAIAVPHALRITLFLLISGMIIAFLFDRDVFFVLSSYLVLNVLYTFWLKHVPVFDVLIIGLGFVLRILAGSYATDIAASNWILAMTFLLAIFLVFSKRRADLVLMQQEGQNSKKNLRLYSIKFLDSIMVFLGVVICVSYLFYTRDRLVIERYGNIWVLLTTPWVVFGVFRYLFFSRSHSEYIDPTSIILKDSWLQGIITGWIITFVVIRFI</sequence>
<reference evidence="8" key="1">
    <citation type="journal article" date="2019" name="Int. J. Syst. Evol. Microbiol.">
        <title>The Global Catalogue of Microorganisms (GCM) 10K type strain sequencing project: providing services to taxonomists for standard genome sequencing and annotation.</title>
        <authorList>
            <consortium name="The Broad Institute Genomics Platform"/>
            <consortium name="The Broad Institute Genome Sequencing Center for Infectious Disease"/>
            <person name="Wu L."/>
            <person name="Ma J."/>
        </authorList>
    </citation>
    <scope>NUCLEOTIDE SEQUENCE [LARGE SCALE GENOMIC DNA]</scope>
    <source>
        <strain evidence="8">CCUG 62952</strain>
    </source>
</reference>
<feature type="transmembrane region" description="Helical" evidence="6">
    <location>
        <begin position="16"/>
        <end position="34"/>
    </location>
</feature>
<dbReference type="CDD" id="cd13963">
    <property type="entry name" value="PT_UbiA_2"/>
    <property type="match status" value="1"/>
</dbReference>
<dbReference type="Proteomes" id="UP001596978">
    <property type="component" value="Unassembled WGS sequence"/>
</dbReference>
<dbReference type="Gene3D" id="1.10.357.140">
    <property type="entry name" value="UbiA prenyltransferase"/>
    <property type="match status" value="1"/>
</dbReference>
<dbReference type="PANTHER" id="PTHR11048">
    <property type="entry name" value="PRENYLTRANSFERASES"/>
    <property type="match status" value="1"/>
</dbReference>
<organism evidence="7 8">
    <name type="scientific">Sungkyunkwania multivorans</name>
    <dbReference type="NCBI Taxonomy" id="1173618"/>
    <lineage>
        <taxon>Bacteria</taxon>
        <taxon>Pseudomonadati</taxon>
        <taxon>Bacteroidota</taxon>
        <taxon>Flavobacteriia</taxon>
        <taxon>Flavobacteriales</taxon>
        <taxon>Flavobacteriaceae</taxon>
        <taxon>Sungkyunkwania</taxon>
    </lineage>
</organism>
<keyword evidence="5 6" id="KW-0472">Membrane</keyword>
<name>A0ABW3CX27_9FLAO</name>
<proteinExistence type="predicted"/>
<evidence type="ECO:0000256" key="3">
    <source>
        <dbReference type="ARBA" id="ARBA00022692"/>
    </source>
</evidence>
<evidence type="ECO:0000256" key="5">
    <source>
        <dbReference type="ARBA" id="ARBA00023136"/>
    </source>
</evidence>
<keyword evidence="7" id="KW-0328">Glycosyltransferase</keyword>
<evidence type="ECO:0000256" key="6">
    <source>
        <dbReference type="SAM" id="Phobius"/>
    </source>
</evidence>
<dbReference type="EC" id="2.4.2.45" evidence="7"/>
<feature type="transmembrane region" description="Helical" evidence="6">
    <location>
        <begin position="157"/>
        <end position="174"/>
    </location>
</feature>
<dbReference type="NCBIfam" id="NF008977">
    <property type="entry name" value="PRK12324.1-2"/>
    <property type="match status" value="1"/>
</dbReference>
<feature type="transmembrane region" description="Helical" evidence="6">
    <location>
        <begin position="202"/>
        <end position="221"/>
    </location>
</feature>